<gene>
    <name evidence="1" type="ORF">H0194_06200</name>
</gene>
<reference evidence="1 2" key="1">
    <citation type="submission" date="2020-07" db="EMBL/GenBank/DDBJ databases">
        <title>Complete genome and description of Corynebacterium incognita strain Marseille-Q3630 sp. nov.</title>
        <authorList>
            <person name="Boxberger M."/>
        </authorList>
    </citation>
    <scope>NUCLEOTIDE SEQUENCE [LARGE SCALE GENOMIC DNA]</scope>
    <source>
        <strain evidence="1 2">Marseille-Q3630</strain>
    </source>
</reference>
<dbReference type="Proteomes" id="UP000515743">
    <property type="component" value="Chromosome"/>
</dbReference>
<sequence length="198" mass="20775">MPSYRFEPAPAGSHFAALSAFALAVFLAPSMVWVALPDKNPDIEQVTLSSPAQGWEVPVDEECAFTAQSQTGWGYTCDGVVVSSMVTGPPADMEKGLRRAARAFARMDGQLSDGAFFRVGDTAALVDESASALVIAQPGTGEQEGKLMLAILQGGGQDVTPVAKDTWSALTGKPLPDDVARAVAKLPRPFLAPPTREA</sequence>
<keyword evidence="2" id="KW-1185">Reference proteome</keyword>
<dbReference type="KEGG" id="cik:H0194_06200"/>
<dbReference type="EMBL" id="CP059404">
    <property type="protein sequence ID" value="QNE88702.1"/>
    <property type="molecule type" value="Genomic_DNA"/>
</dbReference>
<dbReference type="AlphaFoldDB" id="A0A7G7CM86"/>
<organism evidence="1 2">
    <name type="scientific">Corynebacterium incognita</name>
    <dbReference type="NCBI Taxonomy" id="2754725"/>
    <lineage>
        <taxon>Bacteria</taxon>
        <taxon>Bacillati</taxon>
        <taxon>Actinomycetota</taxon>
        <taxon>Actinomycetes</taxon>
        <taxon>Mycobacteriales</taxon>
        <taxon>Corynebacteriaceae</taxon>
        <taxon>Corynebacterium</taxon>
    </lineage>
</organism>
<evidence type="ECO:0000313" key="2">
    <source>
        <dbReference type="Proteomes" id="UP000515743"/>
    </source>
</evidence>
<evidence type="ECO:0008006" key="3">
    <source>
        <dbReference type="Google" id="ProtNLM"/>
    </source>
</evidence>
<evidence type="ECO:0000313" key="1">
    <source>
        <dbReference type="EMBL" id="QNE88702.1"/>
    </source>
</evidence>
<proteinExistence type="predicted"/>
<accession>A0A7G7CM86</accession>
<name>A0A7G7CM86_9CORY</name>
<dbReference type="RefSeq" id="WP_185175092.1">
    <property type="nucleotide sequence ID" value="NZ_CP059404.1"/>
</dbReference>
<protein>
    <recommendedName>
        <fullName evidence="3">Secreted protein</fullName>
    </recommendedName>
</protein>